<keyword evidence="1" id="KW-1133">Transmembrane helix</keyword>
<evidence type="ECO:0000313" key="2">
    <source>
        <dbReference type="EMBL" id="NGO79683.1"/>
    </source>
</evidence>
<organism evidence="2 3">
    <name type="scientific">Streptomyces mesophilus</name>
    <dbReference type="NCBI Taxonomy" id="1775132"/>
    <lineage>
        <taxon>Bacteria</taxon>
        <taxon>Bacillati</taxon>
        <taxon>Actinomycetota</taxon>
        <taxon>Actinomycetes</taxon>
        <taxon>Kitasatosporales</taxon>
        <taxon>Streptomycetaceae</taxon>
        <taxon>Streptomyces</taxon>
    </lineage>
</organism>
<dbReference type="EMBL" id="JAAKZW010000165">
    <property type="protein sequence ID" value="NGO79683.1"/>
    <property type="molecule type" value="Genomic_DNA"/>
</dbReference>
<gene>
    <name evidence="2" type="ORF">G6045_29090</name>
</gene>
<keyword evidence="1" id="KW-0472">Membrane</keyword>
<name>A0A6G4XR47_9ACTN</name>
<proteinExistence type="predicted"/>
<accession>A0A6G4XR47</accession>
<protein>
    <submittedName>
        <fullName evidence="2">ABC transporter permease subunit</fullName>
    </submittedName>
</protein>
<feature type="transmembrane region" description="Helical" evidence="1">
    <location>
        <begin position="66"/>
        <end position="91"/>
    </location>
</feature>
<feature type="transmembrane region" description="Helical" evidence="1">
    <location>
        <begin position="158"/>
        <end position="182"/>
    </location>
</feature>
<keyword evidence="1" id="KW-0812">Transmembrane</keyword>
<reference evidence="2 3" key="1">
    <citation type="submission" date="2020-02" db="EMBL/GenBank/DDBJ databases">
        <title>Whole-genome analyses of novel actinobacteria.</title>
        <authorList>
            <person name="Sahin N."/>
            <person name="Tokatli A."/>
        </authorList>
    </citation>
    <scope>NUCLEOTIDE SEQUENCE [LARGE SCALE GENOMIC DNA]</scope>
    <source>
        <strain evidence="2 3">YC504</strain>
    </source>
</reference>
<dbReference type="Pfam" id="PF12679">
    <property type="entry name" value="ABC2_membrane_2"/>
    <property type="match status" value="1"/>
</dbReference>
<dbReference type="AlphaFoldDB" id="A0A6G4XR47"/>
<feature type="transmembrane region" description="Helical" evidence="1">
    <location>
        <begin position="317"/>
        <end position="335"/>
    </location>
</feature>
<feature type="transmembrane region" description="Helical" evidence="1">
    <location>
        <begin position="112"/>
        <end position="138"/>
    </location>
</feature>
<dbReference type="GO" id="GO:0005886">
    <property type="term" value="C:plasma membrane"/>
    <property type="evidence" value="ECO:0007669"/>
    <property type="project" value="UniProtKB-SubCell"/>
</dbReference>
<dbReference type="GO" id="GO:0140359">
    <property type="term" value="F:ABC-type transporter activity"/>
    <property type="evidence" value="ECO:0007669"/>
    <property type="project" value="InterPro"/>
</dbReference>
<evidence type="ECO:0000256" key="1">
    <source>
        <dbReference type="SAM" id="Phobius"/>
    </source>
</evidence>
<keyword evidence="3" id="KW-1185">Reference proteome</keyword>
<sequence>MIWLTWRQFRGPALMMAGVLTVFAAALAFTGPGLADDYAQGIAACTGQEGGCTRFLDRFLDSHQSAFLGVSGLLLLLPGLIGLFWGAPLVAREMETGTLRMALTQSVRRTRWFAVKIALVGLATMVAAGIGTLAVTWWASPLDKSAVSSYPRLEAIVFATRGIVPVGYAAFAFALGVTVGMLVRRALPAMAITLAAFALVQIAMPMFVRPNLAEPVKATATFSTANIDGVGEGGLLHVQAGVADAGAWILSSRTVDKDGRTVAVIDLPDADMAKCDAPRQPAKAMQCVADTANRLGYRQEATYHPSSRYWRFQWTETGIYLALALGLTGFSFWWTKRRL</sequence>
<comment type="caution">
    <text evidence="2">The sequence shown here is derived from an EMBL/GenBank/DDBJ whole genome shotgun (WGS) entry which is preliminary data.</text>
</comment>
<dbReference type="Proteomes" id="UP000481109">
    <property type="component" value="Unassembled WGS sequence"/>
</dbReference>
<feature type="transmembrane region" description="Helical" evidence="1">
    <location>
        <begin position="189"/>
        <end position="208"/>
    </location>
</feature>
<dbReference type="RefSeq" id="WP_165335122.1">
    <property type="nucleotide sequence ID" value="NZ_JAAKZW010000165.1"/>
</dbReference>
<evidence type="ECO:0000313" key="3">
    <source>
        <dbReference type="Proteomes" id="UP000481109"/>
    </source>
</evidence>